<dbReference type="AlphaFoldDB" id="A0A0G4PQA9"/>
<accession>A0A0G4PQA9</accession>
<dbReference type="EMBL" id="HG793160">
    <property type="protein sequence ID" value="CRL28348.1"/>
    <property type="molecule type" value="Genomic_DNA"/>
</dbReference>
<feature type="region of interest" description="Disordered" evidence="1">
    <location>
        <begin position="1"/>
        <end position="50"/>
    </location>
</feature>
<feature type="compositionally biased region" description="Polar residues" evidence="1">
    <location>
        <begin position="19"/>
        <end position="30"/>
    </location>
</feature>
<evidence type="ECO:0000313" key="2">
    <source>
        <dbReference type="EMBL" id="CRL28348.1"/>
    </source>
</evidence>
<evidence type="ECO:0000313" key="3">
    <source>
        <dbReference type="Proteomes" id="UP000053732"/>
    </source>
</evidence>
<keyword evidence="3" id="KW-1185">Reference proteome</keyword>
<gene>
    <name evidence="2" type="ORF">PCAMFM013_S027g000037</name>
</gene>
<dbReference type="Proteomes" id="UP000053732">
    <property type="component" value="Unassembled WGS sequence"/>
</dbReference>
<name>A0A0G4PQA9_PENC3</name>
<evidence type="ECO:0000256" key="1">
    <source>
        <dbReference type="SAM" id="MobiDB-lite"/>
    </source>
</evidence>
<reference evidence="2 3" key="1">
    <citation type="journal article" date="2014" name="Nat. Commun.">
        <title>Multiple recent horizontal transfers of a large genomic region in cheese making fungi.</title>
        <authorList>
            <person name="Cheeseman K."/>
            <person name="Ropars J."/>
            <person name="Renault P."/>
            <person name="Dupont J."/>
            <person name="Gouzy J."/>
            <person name="Branca A."/>
            <person name="Abraham A.L."/>
            <person name="Ceppi M."/>
            <person name="Conseiller E."/>
            <person name="Debuchy R."/>
            <person name="Malagnac F."/>
            <person name="Goarin A."/>
            <person name="Silar P."/>
            <person name="Lacoste S."/>
            <person name="Sallet E."/>
            <person name="Bensimon A."/>
            <person name="Giraud T."/>
            <person name="Brygoo Y."/>
        </authorList>
    </citation>
    <scope>NUCLEOTIDE SEQUENCE [LARGE SCALE GENOMIC DNA]</scope>
    <source>
        <strain evidence="3">FM 013</strain>
    </source>
</reference>
<protein>
    <submittedName>
        <fullName evidence="2">Str. FM013</fullName>
    </submittedName>
</protein>
<proteinExistence type="predicted"/>
<sequence>MPSKRKPPRSPTKAPTPRGQSQAPKPTRSNSNEKNDWMDLPGVGEVQLVG</sequence>
<organism evidence="2 3">
    <name type="scientific">Penicillium camemberti (strain FM 013)</name>
    <dbReference type="NCBI Taxonomy" id="1429867"/>
    <lineage>
        <taxon>Eukaryota</taxon>
        <taxon>Fungi</taxon>
        <taxon>Dikarya</taxon>
        <taxon>Ascomycota</taxon>
        <taxon>Pezizomycotina</taxon>
        <taxon>Eurotiomycetes</taxon>
        <taxon>Eurotiomycetidae</taxon>
        <taxon>Eurotiales</taxon>
        <taxon>Aspergillaceae</taxon>
        <taxon>Penicillium</taxon>
    </lineage>
</organism>